<dbReference type="Proteomes" id="UP001138709">
    <property type="component" value="Unassembled WGS sequence"/>
</dbReference>
<dbReference type="InterPro" id="IPR050383">
    <property type="entry name" value="GlyoxalaseI/FosfomycinResist"/>
</dbReference>
<reference evidence="2" key="2">
    <citation type="journal article" date="2021" name="Syst. Appl. Microbiol.">
        <title>Roseomonas hellenica sp. nov., isolated from roots of wild-growing Alkanna tinctoria.</title>
        <authorList>
            <person name="Rat A."/>
            <person name="Naranjo H.D."/>
            <person name="Lebbe L."/>
            <person name="Cnockaert M."/>
            <person name="Krigas N."/>
            <person name="Grigoriadou K."/>
            <person name="Maloupa E."/>
            <person name="Willems A."/>
        </authorList>
    </citation>
    <scope>NUCLEOTIDE SEQUENCE</scope>
    <source>
        <strain evidence="2">LMG 31228</strain>
    </source>
</reference>
<name>A0A9X9X986_9PROT</name>
<comment type="caution">
    <text evidence="2">The sequence shown here is derived from an EMBL/GenBank/DDBJ whole genome shotgun (WGS) entry which is preliminary data.</text>
</comment>
<feature type="domain" description="VOC" evidence="1">
    <location>
        <begin position="2"/>
        <end position="126"/>
    </location>
</feature>
<dbReference type="InterPro" id="IPR004360">
    <property type="entry name" value="Glyas_Fos-R_dOase_dom"/>
</dbReference>
<dbReference type="PANTHER" id="PTHR21366">
    <property type="entry name" value="GLYOXALASE FAMILY PROTEIN"/>
    <property type="match status" value="1"/>
</dbReference>
<protein>
    <submittedName>
        <fullName evidence="2">VOC family protein</fullName>
    </submittedName>
</protein>
<keyword evidence="3" id="KW-1185">Reference proteome</keyword>
<dbReference type="SUPFAM" id="SSF54593">
    <property type="entry name" value="Glyoxalase/Bleomycin resistance protein/Dihydroxybiphenyl dioxygenase"/>
    <property type="match status" value="1"/>
</dbReference>
<dbReference type="InterPro" id="IPR037523">
    <property type="entry name" value="VOC_core"/>
</dbReference>
<dbReference type="AlphaFoldDB" id="A0A9X9X986"/>
<evidence type="ECO:0000313" key="2">
    <source>
        <dbReference type="EMBL" id="MBR0680272.1"/>
    </source>
</evidence>
<proteinExistence type="predicted"/>
<dbReference type="InterPro" id="IPR029068">
    <property type="entry name" value="Glyas_Bleomycin-R_OHBP_Dase"/>
</dbReference>
<evidence type="ECO:0000313" key="3">
    <source>
        <dbReference type="Proteomes" id="UP001138709"/>
    </source>
</evidence>
<dbReference type="Pfam" id="PF00903">
    <property type="entry name" value="Glyoxalase"/>
    <property type="match status" value="1"/>
</dbReference>
<accession>A0A9X9X986</accession>
<evidence type="ECO:0000259" key="1">
    <source>
        <dbReference type="PROSITE" id="PS51819"/>
    </source>
</evidence>
<gene>
    <name evidence="2" type="ORF">GXW74_07225</name>
</gene>
<dbReference type="Gene3D" id="3.10.180.10">
    <property type="entry name" value="2,3-Dihydroxybiphenyl 1,2-Dioxygenase, domain 1"/>
    <property type="match status" value="1"/>
</dbReference>
<dbReference type="PROSITE" id="PS51819">
    <property type="entry name" value="VOC"/>
    <property type="match status" value="1"/>
</dbReference>
<dbReference type="PANTHER" id="PTHR21366:SF22">
    <property type="entry name" value="VOC DOMAIN-CONTAINING PROTEIN"/>
    <property type="match status" value="1"/>
</dbReference>
<sequence>MKLGYVIHYVPDLAATVAFCTTALGLAPRFVHDSGSYGEMETGATALAFVAESLIDEQGATFRRTRPGETPPAMEIALVTEDVGAAFAHAVAAGAVPLMPPREKPWGQVLGYVRDINGALVELCSPVS</sequence>
<organism evidence="2 3">
    <name type="scientific">Neoroseomonas eburnea</name>
    <dbReference type="NCBI Taxonomy" id="1346889"/>
    <lineage>
        <taxon>Bacteria</taxon>
        <taxon>Pseudomonadati</taxon>
        <taxon>Pseudomonadota</taxon>
        <taxon>Alphaproteobacteria</taxon>
        <taxon>Acetobacterales</taxon>
        <taxon>Acetobacteraceae</taxon>
        <taxon>Neoroseomonas</taxon>
    </lineage>
</organism>
<dbReference type="EMBL" id="JAAEDL010000005">
    <property type="protein sequence ID" value="MBR0680272.1"/>
    <property type="molecule type" value="Genomic_DNA"/>
</dbReference>
<reference evidence="2" key="1">
    <citation type="submission" date="2020-01" db="EMBL/GenBank/DDBJ databases">
        <authorList>
            <person name="Rat A."/>
        </authorList>
    </citation>
    <scope>NUCLEOTIDE SEQUENCE</scope>
    <source>
        <strain evidence="2">LMG 31228</strain>
    </source>
</reference>